<dbReference type="Pfam" id="PF07963">
    <property type="entry name" value="N_methyl"/>
    <property type="match status" value="1"/>
</dbReference>
<comment type="caution">
    <text evidence="2">The sequence shown here is derived from an EMBL/GenBank/DDBJ whole genome shotgun (WGS) entry which is preliminary data.</text>
</comment>
<dbReference type="InterPro" id="IPR012902">
    <property type="entry name" value="N_methyl_site"/>
</dbReference>
<dbReference type="InterPro" id="IPR045584">
    <property type="entry name" value="Pilin-like"/>
</dbReference>
<keyword evidence="1" id="KW-0472">Membrane</keyword>
<keyword evidence="1" id="KW-1133">Transmembrane helix</keyword>
<keyword evidence="3" id="KW-1185">Reference proteome</keyword>
<evidence type="ECO:0000256" key="1">
    <source>
        <dbReference type="SAM" id="Phobius"/>
    </source>
</evidence>
<reference evidence="2 3" key="1">
    <citation type="submission" date="2021-07" db="EMBL/GenBank/DDBJ databases">
        <title>Characterization of Violacein-producing bacteria and related species.</title>
        <authorList>
            <person name="Wilson H.S."/>
            <person name="De Leon M.E."/>
        </authorList>
    </citation>
    <scope>NUCLEOTIDE SEQUENCE [LARGE SCALE GENOMIC DNA]</scope>
    <source>
        <strain evidence="2 3">HSC-2F05</strain>
    </source>
</reference>
<dbReference type="PROSITE" id="PS00409">
    <property type="entry name" value="PROKAR_NTER_METHYL"/>
    <property type="match status" value="1"/>
</dbReference>
<accession>A0ABS7YBP5</accession>
<dbReference type="NCBIfam" id="TIGR02532">
    <property type="entry name" value="IV_pilin_GFxxxE"/>
    <property type="match status" value="1"/>
</dbReference>
<keyword evidence="1" id="KW-0812">Transmembrane</keyword>
<proteinExistence type="predicted"/>
<evidence type="ECO:0000313" key="3">
    <source>
        <dbReference type="Proteomes" id="UP001198602"/>
    </source>
</evidence>
<name>A0ABS7YBP5_9BURK</name>
<gene>
    <name evidence="2" type="ORF">LE190_14365</name>
</gene>
<evidence type="ECO:0000313" key="2">
    <source>
        <dbReference type="EMBL" id="MCA1857102.1"/>
    </source>
</evidence>
<protein>
    <submittedName>
        <fullName evidence="2">Prepilin-type N-terminal cleavage/methylation domain-containing protein</fullName>
    </submittedName>
</protein>
<dbReference type="Proteomes" id="UP001198602">
    <property type="component" value="Unassembled WGS sequence"/>
</dbReference>
<organism evidence="2 3">
    <name type="scientific">Massilia hydrophila</name>
    <dbReference type="NCBI Taxonomy" id="3044279"/>
    <lineage>
        <taxon>Bacteria</taxon>
        <taxon>Pseudomonadati</taxon>
        <taxon>Pseudomonadota</taxon>
        <taxon>Betaproteobacteria</taxon>
        <taxon>Burkholderiales</taxon>
        <taxon>Oxalobacteraceae</taxon>
        <taxon>Telluria group</taxon>
        <taxon>Massilia</taxon>
    </lineage>
</organism>
<dbReference type="SUPFAM" id="SSF54523">
    <property type="entry name" value="Pili subunits"/>
    <property type="match status" value="1"/>
</dbReference>
<sequence length="221" mass="23017">MKQVTQQQKGFTLVEIAIVLVIIGLLIGGVLKGQALIENGTVKSLANEMRSLSTMVNGYRDLYRAIPGDDAKADLNQKTALKSTTNPGNGAIDSGKWIGDATVVATDETTLFWQHVRLAGLASGSASSGTATNALGGKLGITSNNFRPKTPDGVNASYYVCSSAIPGKTARALDIMLDDGVSEKGQLFGSEEGTTGAVTAADAALPKDYDDAKKYTVCLAQ</sequence>
<dbReference type="EMBL" id="JAHYBX010000005">
    <property type="protein sequence ID" value="MCA1857102.1"/>
    <property type="molecule type" value="Genomic_DNA"/>
</dbReference>
<dbReference type="Gene3D" id="3.30.700.10">
    <property type="entry name" value="Glycoprotein, Type 4 Pilin"/>
    <property type="match status" value="1"/>
</dbReference>
<dbReference type="RefSeq" id="WP_225239344.1">
    <property type="nucleotide sequence ID" value="NZ_JAHYBX010000005.1"/>
</dbReference>
<feature type="transmembrane region" description="Helical" evidence="1">
    <location>
        <begin position="12"/>
        <end position="31"/>
    </location>
</feature>